<dbReference type="EMBL" id="JACHBW010000008">
    <property type="protein sequence ID" value="MBB6103252.1"/>
    <property type="molecule type" value="Genomic_DNA"/>
</dbReference>
<accession>A0A7W9TXK8</accession>
<sequence length="43" mass="5061">MAHLSALLRERQEFFGGRRCVRKGAFAFEVARQRYQVNFKGKT</sequence>
<comment type="caution">
    <text evidence="1">The sequence shown here is derived from an EMBL/GenBank/DDBJ whole genome shotgun (WGS) entry which is preliminary data.</text>
</comment>
<evidence type="ECO:0000313" key="2">
    <source>
        <dbReference type="Proteomes" id="UP000571554"/>
    </source>
</evidence>
<organism evidence="1 2">
    <name type="scientific">Paraburkholderia bannensis</name>
    <dbReference type="NCBI Taxonomy" id="765414"/>
    <lineage>
        <taxon>Bacteria</taxon>
        <taxon>Pseudomonadati</taxon>
        <taxon>Pseudomonadota</taxon>
        <taxon>Betaproteobacteria</taxon>
        <taxon>Burkholderiales</taxon>
        <taxon>Burkholderiaceae</taxon>
        <taxon>Paraburkholderia</taxon>
    </lineage>
</organism>
<name>A0A7W9TXK8_9BURK</name>
<keyword evidence="2" id="KW-1185">Reference proteome</keyword>
<dbReference type="RefSeq" id="WP_260175228.1">
    <property type="nucleotide sequence ID" value="NZ_JACHBW010000008.1"/>
</dbReference>
<evidence type="ECO:0000313" key="1">
    <source>
        <dbReference type="EMBL" id="MBB6103252.1"/>
    </source>
</evidence>
<dbReference type="Proteomes" id="UP000571554">
    <property type="component" value="Unassembled WGS sequence"/>
</dbReference>
<gene>
    <name evidence="1" type="ORF">F4827_003107</name>
</gene>
<dbReference type="AlphaFoldDB" id="A0A7W9TXK8"/>
<protein>
    <submittedName>
        <fullName evidence="1">Uncharacterized protein</fullName>
    </submittedName>
</protein>
<reference evidence="1 2" key="1">
    <citation type="submission" date="2020-08" db="EMBL/GenBank/DDBJ databases">
        <title>Above-ground endophytic microbial communities from plants in different locations in the United States.</title>
        <authorList>
            <person name="Frank C."/>
        </authorList>
    </citation>
    <scope>NUCLEOTIDE SEQUENCE [LARGE SCALE GENOMIC DNA]</scope>
    <source>
        <strain evidence="1 2">WP4_2_2</strain>
    </source>
</reference>
<proteinExistence type="predicted"/>